<keyword evidence="4" id="KW-1185">Reference proteome</keyword>
<accession>A0A2K1IK53</accession>
<dbReference type="AlphaFoldDB" id="A0A2K1IK53"/>
<dbReference type="EnsemblPlants" id="Pp3c23_20469V3.1">
    <property type="protein sequence ID" value="PAC:32950811.CDS.1"/>
    <property type="gene ID" value="Pp3c23_20469"/>
</dbReference>
<protein>
    <submittedName>
        <fullName evidence="2 3">Uncharacterized protein</fullName>
    </submittedName>
</protein>
<name>A0A2K1IK53_PHYPA</name>
<proteinExistence type="predicted"/>
<dbReference type="InParanoid" id="A0A2K1IK53"/>
<evidence type="ECO:0000313" key="4">
    <source>
        <dbReference type="Proteomes" id="UP000006727"/>
    </source>
</evidence>
<dbReference type="Gramene" id="Pp3c23_20469V3.1">
    <property type="protein sequence ID" value="PAC:32950811.CDS.1"/>
    <property type="gene ID" value="Pp3c23_20469"/>
</dbReference>
<evidence type="ECO:0000313" key="3">
    <source>
        <dbReference type="EnsemblPlants" id="PAC:32950811.CDS.1"/>
    </source>
</evidence>
<gene>
    <name evidence="2" type="ORF">PHYPA_028345</name>
</gene>
<dbReference type="EMBL" id="ABEU02000023">
    <property type="protein sequence ID" value="PNR29651.1"/>
    <property type="molecule type" value="Genomic_DNA"/>
</dbReference>
<feature type="compositionally biased region" description="Polar residues" evidence="1">
    <location>
        <begin position="1"/>
        <end position="16"/>
    </location>
</feature>
<feature type="compositionally biased region" description="Basic residues" evidence="1">
    <location>
        <begin position="24"/>
        <end position="59"/>
    </location>
</feature>
<evidence type="ECO:0000313" key="2">
    <source>
        <dbReference type="EMBL" id="PNR29651.1"/>
    </source>
</evidence>
<reference evidence="2 4" key="2">
    <citation type="journal article" date="2018" name="Plant J.">
        <title>The Physcomitrella patens chromosome-scale assembly reveals moss genome structure and evolution.</title>
        <authorList>
            <person name="Lang D."/>
            <person name="Ullrich K.K."/>
            <person name="Murat F."/>
            <person name="Fuchs J."/>
            <person name="Jenkins J."/>
            <person name="Haas F.B."/>
            <person name="Piednoel M."/>
            <person name="Gundlach H."/>
            <person name="Van Bel M."/>
            <person name="Meyberg R."/>
            <person name="Vives C."/>
            <person name="Morata J."/>
            <person name="Symeonidi A."/>
            <person name="Hiss M."/>
            <person name="Muchero W."/>
            <person name="Kamisugi Y."/>
            <person name="Saleh O."/>
            <person name="Blanc G."/>
            <person name="Decker E.L."/>
            <person name="van Gessel N."/>
            <person name="Grimwood J."/>
            <person name="Hayes R.D."/>
            <person name="Graham S.W."/>
            <person name="Gunter L.E."/>
            <person name="McDaniel S.F."/>
            <person name="Hoernstein S.N.W."/>
            <person name="Larsson A."/>
            <person name="Li F.W."/>
            <person name="Perroud P.F."/>
            <person name="Phillips J."/>
            <person name="Ranjan P."/>
            <person name="Rokshar D.S."/>
            <person name="Rothfels C.J."/>
            <person name="Schneider L."/>
            <person name="Shu S."/>
            <person name="Stevenson D.W."/>
            <person name="Thummler F."/>
            <person name="Tillich M."/>
            <person name="Villarreal Aguilar J.C."/>
            <person name="Widiez T."/>
            <person name="Wong G.K."/>
            <person name="Wymore A."/>
            <person name="Zhang Y."/>
            <person name="Zimmer A.D."/>
            <person name="Quatrano R.S."/>
            <person name="Mayer K.F.X."/>
            <person name="Goodstein D."/>
            <person name="Casacuberta J.M."/>
            <person name="Vandepoele K."/>
            <person name="Reski R."/>
            <person name="Cuming A.C."/>
            <person name="Tuskan G.A."/>
            <person name="Maumus F."/>
            <person name="Salse J."/>
            <person name="Schmutz J."/>
            <person name="Rensing S.A."/>
        </authorList>
    </citation>
    <scope>NUCLEOTIDE SEQUENCE [LARGE SCALE GENOMIC DNA]</scope>
    <source>
        <strain evidence="3 4">cv. Gransden 2004</strain>
    </source>
</reference>
<evidence type="ECO:0000256" key="1">
    <source>
        <dbReference type="SAM" id="MobiDB-lite"/>
    </source>
</evidence>
<reference evidence="3" key="3">
    <citation type="submission" date="2020-12" db="UniProtKB">
        <authorList>
            <consortium name="EnsemblPlants"/>
        </authorList>
    </citation>
    <scope>IDENTIFICATION</scope>
</reference>
<reference evidence="2 4" key="1">
    <citation type="journal article" date="2008" name="Science">
        <title>The Physcomitrella genome reveals evolutionary insights into the conquest of land by plants.</title>
        <authorList>
            <person name="Rensing S."/>
            <person name="Lang D."/>
            <person name="Zimmer A."/>
            <person name="Terry A."/>
            <person name="Salamov A."/>
            <person name="Shapiro H."/>
            <person name="Nishiyama T."/>
            <person name="Perroud P.-F."/>
            <person name="Lindquist E."/>
            <person name="Kamisugi Y."/>
            <person name="Tanahashi T."/>
            <person name="Sakakibara K."/>
            <person name="Fujita T."/>
            <person name="Oishi K."/>
            <person name="Shin-I T."/>
            <person name="Kuroki Y."/>
            <person name="Toyoda A."/>
            <person name="Suzuki Y."/>
            <person name="Hashimoto A."/>
            <person name="Yamaguchi K."/>
            <person name="Sugano A."/>
            <person name="Kohara Y."/>
            <person name="Fujiyama A."/>
            <person name="Anterola A."/>
            <person name="Aoki S."/>
            <person name="Ashton N."/>
            <person name="Barbazuk W.B."/>
            <person name="Barker E."/>
            <person name="Bennetzen J."/>
            <person name="Bezanilla M."/>
            <person name="Blankenship R."/>
            <person name="Cho S.H."/>
            <person name="Dutcher S."/>
            <person name="Estelle M."/>
            <person name="Fawcett J.A."/>
            <person name="Gundlach H."/>
            <person name="Hanada K."/>
            <person name="Heyl A."/>
            <person name="Hicks K.A."/>
            <person name="Hugh J."/>
            <person name="Lohr M."/>
            <person name="Mayer K."/>
            <person name="Melkozernov A."/>
            <person name="Murata T."/>
            <person name="Nelson D."/>
            <person name="Pils B."/>
            <person name="Prigge M."/>
            <person name="Reiss B."/>
            <person name="Renner T."/>
            <person name="Rombauts S."/>
            <person name="Rushton P."/>
            <person name="Sanderfoot A."/>
            <person name="Schween G."/>
            <person name="Shiu S.-H."/>
            <person name="Stueber K."/>
            <person name="Theodoulou F.L."/>
            <person name="Tu H."/>
            <person name="Van de Peer Y."/>
            <person name="Verrier P.J."/>
            <person name="Waters E."/>
            <person name="Wood A."/>
            <person name="Yang L."/>
            <person name="Cove D."/>
            <person name="Cuming A."/>
            <person name="Hasebe M."/>
            <person name="Lucas S."/>
            <person name="Mishler D.B."/>
            <person name="Reski R."/>
            <person name="Grigoriev I."/>
            <person name="Quatrano R.S."/>
            <person name="Boore J.L."/>
        </authorList>
    </citation>
    <scope>NUCLEOTIDE SEQUENCE [LARGE SCALE GENOMIC DNA]</scope>
    <source>
        <strain evidence="3 4">cv. Gransden 2004</strain>
    </source>
</reference>
<feature type="region of interest" description="Disordered" evidence="1">
    <location>
        <begin position="1"/>
        <end position="72"/>
    </location>
</feature>
<sequence>MKPQTQSALEPSQPLSGFSVCGKNKLRGKNRKEHQKVKQKLKVIKIQKRKKKSRNKKRRLKDETMQTSLKPIQPRGSMVLKLFRYGGYK</sequence>
<dbReference type="Proteomes" id="UP000006727">
    <property type="component" value="Chromosome 23"/>
</dbReference>
<organism evidence="2">
    <name type="scientific">Physcomitrium patens</name>
    <name type="common">Spreading-leaved earth moss</name>
    <name type="synonym">Physcomitrella patens</name>
    <dbReference type="NCBI Taxonomy" id="3218"/>
    <lineage>
        <taxon>Eukaryota</taxon>
        <taxon>Viridiplantae</taxon>
        <taxon>Streptophyta</taxon>
        <taxon>Embryophyta</taxon>
        <taxon>Bryophyta</taxon>
        <taxon>Bryophytina</taxon>
        <taxon>Bryopsida</taxon>
        <taxon>Funariidae</taxon>
        <taxon>Funariales</taxon>
        <taxon>Funariaceae</taxon>
        <taxon>Physcomitrium</taxon>
    </lineage>
</organism>